<evidence type="ECO:0000313" key="2">
    <source>
        <dbReference type="EMBL" id="BBD08409.1"/>
    </source>
</evidence>
<name>A0A2Z6AYT6_9BACT</name>
<keyword evidence="1" id="KW-0812">Transmembrane</keyword>
<organism evidence="2 3">
    <name type="scientific">Desulfovibrio ferrophilus</name>
    <dbReference type="NCBI Taxonomy" id="241368"/>
    <lineage>
        <taxon>Bacteria</taxon>
        <taxon>Pseudomonadati</taxon>
        <taxon>Thermodesulfobacteriota</taxon>
        <taxon>Desulfovibrionia</taxon>
        <taxon>Desulfovibrionales</taxon>
        <taxon>Desulfovibrionaceae</taxon>
        <taxon>Desulfovibrio</taxon>
    </lineage>
</organism>
<keyword evidence="1" id="KW-1133">Transmembrane helix</keyword>
<dbReference type="Proteomes" id="UP000269883">
    <property type="component" value="Chromosome"/>
</dbReference>
<reference evidence="2 3" key="1">
    <citation type="journal article" date="2018" name="Sci. Adv.">
        <title>Multi-heme cytochromes provide a pathway for survival in energy-limited environments.</title>
        <authorList>
            <person name="Deng X."/>
            <person name="Dohmae N."/>
            <person name="Nealson K.H."/>
            <person name="Hashimoto K."/>
            <person name="Okamoto A."/>
        </authorList>
    </citation>
    <scope>NUCLEOTIDE SEQUENCE [LARGE SCALE GENOMIC DNA]</scope>
    <source>
        <strain evidence="2 3">IS5</strain>
    </source>
</reference>
<feature type="transmembrane region" description="Helical" evidence="1">
    <location>
        <begin position="43"/>
        <end position="60"/>
    </location>
</feature>
<evidence type="ECO:0000313" key="3">
    <source>
        <dbReference type="Proteomes" id="UP000269883"/>
    </source>
</evidence>
<gene>
    <name evidence="2" type="ORF">DFE_1683</name>
</gene>
<keyword evidence="1" id="KW-0472">Membrane</keyword>
<evidence type="ECO:0000256" key="1">
    <source>
        <dbReference type="SAM" id="Phobius"/>
    </source>
</evidence>
<dbReference type="KEGG" id="dfl:DFE_1683"/>
<dbReference type="AlphaFoldDB" id="A0A2Z6AYT6"/>
<keyword evidence="3" id="KW-1185">Reference proteome</keyword>
<dbReference type="RefSeq" id="WP_126378475.1">
    <property type="nucleotide sequence ID" value="NZ_AP017378.1"/>
</dbReference>
<sequence length="70" mass="7791">MKRMKLFFGRNMSLLLLFVLAGLLFGWPLITLAEGGQGFALYLTFGATLIIVLLFIVARVREGSDNERNG</sequence>
<dbReference type="EMBL" id="AP017378">
    <property type="protein sequence ID" value="BBD08409.1"/>
    <property type="molecule type" value="Genomic_DNA"/>
</dbReference>
<proteinExistence type="predicted"/>
<protein>
    <submittedName>
        <fullName evidence="2">Uncharacterized protein</fullName>
    </submittedName>
</protein>
<accession>A0A2Z6AYT6</accession>